<dbReference type="EMBL" id="JAIWYP010000001">
    <property type="protein sequence ID" value="KAH3893060.1"/>
    <property type="molecule type" value="Genomic_DNA"/>
</dbReference>
<organism evidence="1 2">
    <name type="scientific">Dreissena polymorpha</name>
    <name type="common">Zebra mussel</name>
    <name type="synonym">Mytilus polymorpha</name>
    <dbReference type="NCBI Taxonomy" id="45954"/>
    <lineage>
        <taxon>Eukaryota</taxon>
        <taxon>Metazoa</taxon>
        <taxon>Spiralia</taxon>
        <taxon>Lophotrochozoa</taxon>
        <taxon>Mollusca</taxon>
        <taxon>Bivalvia</taxon>
        <taxon>Autobranchia</taxon>
        <taxon>Heteroconchia</taxon>
        <taxon>Euheterodonta</taxon>
        <taxon>Imparidentia</taxon>
        <taxon>Neoheterodontei</taxon>
        <taxon>Myida</taxon>
        <taxon>Dreissenoidea</taxon>
        <taxon>Dreissenidae</taxon>
        <taxon>Dreissena</taxon>
    </lineage>
</organism>
<evidence type="ECO:0000313" key="2">
    <source>
        <dbReference type="Proteomes" id="UP000828390"/>
    </source>
</evidence>
<gene>
    <name evidence="1" type="ORF">DPMN_017200</name>
</gene>
<sequence length="63" mass="6798">MVSIVEQLHSAVTSGLTGSVSLNNSILPEILSTSSFHALFSTTAMSASIFPHSDCYRQKKLKQ</sequence>
<accession>A0A9D4NCR0</accession>
<reference evidence="1" key="2">
    <citation type="submission" date="2020-11" db="EMBL/GenBank/DDBJ databases">
        <authorList>
            <person name="McCartney M.A."/>
            <person name="Auch B."/>
            <person name="Kono T."/>
            <person name="Mallez S."/>
            <person name="Becker A."/>
            <person name="Gohl D.M."/>
            <person name="Silverstein K.A.T."/>
            <person name="Koren S."/>
            <person name="Bechman K.B."/>
            <person name="Herman A."/>
            <person name="Abrahante J.E."/>
            <person name="Garbe J."/>
        </authorList>
    </citation>
    <scope>NUCLEOTIDE SEQUENCE</scope>
    <source>
        <strain evidence="1">Duluth1</strain>
        <tissue evidence="1">Whole animal</tissue>
    </source>
</reference>
<proteinExistence type="predicted"/>
<name>A0A9D4NCR0_DREPO</name>
<dbReference type="Proteomes" id="UP000828390">
    <property type="component" value="Unassembled WGS sequence"/>
</dbReference>
<protein>
    <submittedName>
        <fullName evidence="1">Uncharacterized protein</fullName>
    </submittedName>
</protein>
<reference evidence="1" key="1">
    <citation type="journal article" date="2019" name="bioRxiv">
        <title>The Genome of the Zebra Mussel, Dreissena polymorpha: A Resource for Invasive Species Research.</title>
        <authorList>
            <person name="McCartney M.A."/>
            <person name="Auch B."/>
            <person name="Kono T."/>
            <person name="Mallez S."/>
            <person name="Zhang Y."/>
            <person name="Obille A."/>
            <person name="Becker A."/>
            <person name="Abrahante J.E."/>
            <person name="Garbe J."/>
            <person name="Badalamenti J.P."/>
            <person name="Herman A."/>
            <person name="Mangelson H."/>
            <person name="Liachko I."/>
            <person name="Sullivan S."/>
            <person name="Sone E.D."/>
            <person name="Koren S."/>
            <person name="Silverstein K.A.T."/>
            <person name="Beckman K.B."/>
            <person name="Gohl D.M."/>
        </authorList>
    </citation>
    <scope>NUCLEOTIDE SEQUENCE</scope>
    <source>
        <strain evidence="1">Duluth1</strain>
        <tissue evidence="1">Whole animal</tissue>
    </source>
</reference>
<keyword evidence="2" id="KW-1185">Reference proteome</keyword>
<dbReference type="AlphaFoldDB" id="A0A9D4NCR0"/>
<comment type="caution">
    <text evidence="1">The sequence shown here is derived from an EMBL/GenBank/DDBJ whole genome shotgun (WGS) entry which is preliminary data.</text>
</comment>
<evidence type="ECO:0000313" key="1">
    <source>
        <dbReference type="EMBL" id="KAH3893060.1"/>
    </source>
</evidence>